<feature type="region of interest" description="Disordered" evidence="1">
    <location>
        <begin position="143"/>
        <end position="162"/>
    </location>
</feature>
<accession>A0A644WKV4</accession>
<comment type="caution">
    <text evidence="2">The sequence shown here is derived from an EMBL/GenBank/DDBJ whole genome shotgun (WGS) entry which is preliminary data.</text>
</comment>
<gene>
    <name evidence="2" type="ORF">SDC9_50524</name>
</gene>
<feature type="compositionally biased region" description="Basic and acidic residues" evidence="1">
    <location>
        <begin position="46"/>
        <end position="59"/>
    </location>
</feature>
<evidence type="ECO:0000313" key="2">
    <source>
        <dbReference type="EMBL" id="MPM04249.1"/>
    </source>
</evidence>
<feature type="compositionally biased region" description="Basic and acidic residues" evidence="1">
    <location>
        <begin position="114"/>
        <end position="128"/>
    </location>
</feature>
<evidence type="ECO:0000256" key="1">
    <source>
        <dbReference type="SAM" id="MobiDB-lite"/>
    </source>
</evidence>
<dbReference type="AlphaFoldDB" id="A0A644WKV4"/>
<dbReference type="EMBL" id="VSSQ01001022">
    <property type="protein sequence ID" value="MPM04249.1"/>
    <property type="molecule type" value="Genomic_DNA"/>
</dbReference>
<feature type="region of interest" description="Disordered" evidence="1">
    <location>
        <begin position="13"/>
        <end position="132"/>
    </location>
</feature>
<reference evidence="2" key="1">
    <citation type="submission" date="2019-08" db="EMBL/GenBank/DDBJ databases">
        <authorList>
            <person name="Kucharzyk K."/>
            <person name="Murdoch R.W."/>
            <person name="Higgins S."/>
            <person name="Loffler F."/>
        </authorList>
    </citation>
    <scope>NUCLEOTIDE SEQUENCE</scope>
</reference>
<organism evidence="2">
    <name type="scientific">bioreactor metagenome</name>
    <dbReference type="NCBI Taxonomy" id="1076179"/>
    <lineage>
        <taxon>unclassified sequences</taxon>
        <taxon>metagenomes</taxon>
        <taxon>ecological metagenomes</taxon>
    </lineage>
</organism>
<protein>
    <submittedName>
        <fullName evidence="2">Uncharacterized protein</fullName>
    </submittedName>
</protein>
<feature type="compositionally biased region" description="Basic and acidic residues" evidence="1">
    <location>
        <begin position="77"/>
        <end position="99"/>
    </location>
</feature>
<proteinExistence type="predicted"/>
<sequence>MFFLLEGKHVLYDPPGQAQLEGYGEGSVSDRGEQNGDEDVLDEPPPVDHHGCEEHEGRCGEQVAPGIEDEAVGYSQDHGDENFDPDGPVRQEIPGDRLRLTGTPVRNAQQDAGDDGHGPDDQGEEFRSRVVPRLNLGKLHGGVEIYGSQDDGNQAAGEIFAH</sequence>
<name>A0A644WKV4_9ZZZZ</name>